<name>A0AAE4VF00_MYCFO</name>
<evidence type="ECO:0000313" key="1">
    <source>
        <dbReference type="EMBL" id="MDV7292010.1"/>
    </source>
</evidence>
<organism evidence="1 2">
    <name type="scientific">Mycolicibacterium fortuitum</name>
    <name type="common">Mycobacterium fortuitum</name>
    <dbReference type="NCBI Taxonomy" id="1766"/>
    <lineage>
        <taxon>Bacteria</taxon>
        <taxon>Bacillati</taxon>
        <taxon>Actinomycetota</taxon>
        <taxon>Actinomycetes</taxon>
        <taxon>Mycobacteriales</taxon>
        <taxon>Mycobacteriaceae</taxon>
        <taxon>Mycolicibacterium</taxon>
    </lineage>
</organism>
<dbReference type="RefSeq" id="WP_047328195.1">
    <property type="nucleotide sequence ID" value="NZ_JAWLVK010000015.1"/>
</dbReference>
<sequence>MFETNDSNRNSQRIPAAPARAHVQTLIDAGHTPRTIARAAGLETRRITILLSEHTERGESRRPGYEHRIARPVAERILAVPIPDGLFVCAVGPVRRLQALVRIGHPFYEIAAAVGHGYTGQVLAEIALGRPEIIDSELAAELAELYERWHLLPGTSIEARELGRENGFAAPLAWAVDEDDVAGSIDDPNAQPVGVERPDRRRWRQVPADFTEIVADHRDLGHFDEEIATALDISLNTFAKRLHRAGLSERRRGDGNHAMIRPLYGARYAIRFSAQHSGAVRRMAGVAS</sequence>
<dbReference type="EMBL" id="JAWLVV010000015">
    <property type="protein sequence ID" value="MDV7292010.1"/>
    <property type="molecule type" value="Genomic_DNA"/>
</dbReference>
<protein>
    <submittedName>
        <fullName evidence="1">Uncharacterized protein</fullName>
    </submittedName>
</protein>
<evidence type="ECO:0000313" key="2">
    <source>
        <dbReference type="Proteomes" id="UP001186041"/>
    </source>
</evidence>
<reference evidence="1" key="1">
    <citation type="submission" date="2023-10" db="EMBL/GenBank/DDBJ databases">
        <title>Mycolicibacterium fortuitum clinical isolates causing pulmonary infections in humans.</title>
        <authorList>
            <person name="Mejia-Ponce P.M."/>
            <person name="Zenteno-Cuevas R."/>
            <person name="Licona-Cassani C."/>
        </authorList>
    </citation>
    <scope>NUCLEOTIDE SEQUENCE</scope>
    <source>
        <strain evidence="1">M8</strain>
    </source>
</reference>
<dbReference type="AlphaFoldDB" id="A0AAE4VF00"/>
<proteinExistence type="predicted"/>
<accession>A0AAE4VF00</accession>
<gene>
    <name evidence="1" type="ORF">R4485_17730</name>
</gene>
<dbReference type="Proteomes" id="UP001186041">
    <property type="component" value="Unassembled WGS sequence"/>
</dbReference>
<comment type="caution">
    <text evidence="1">The sequence shown here is derived from an EMBL/GenBank/DDBJ whole genome shotgun (WGS) entry which is preliminary data.</text>
</comment>